<dbReference type="Proteomes" id="UP001064489">
    <property type="component" value="Chromosome 2"/>
</dbReference>
<dbReference type="AlphaFoldDB" id="A0AAD5ICK0"/>
<comment type="caution">
    <text evidence="1">The sequence shown here is derived from an EMBL/GenBank/DDBJ whole genome shotgun (WGS) entry which is preliminary data.</text>
</comment>
<gene>
    <name evidence="1" type="ORF">LWI28_007376</name>
</gene>
<sequence length="124" mass="14275">MISIVWTPKNKSAWQFQLLSCQQYKQPSMERMIVFIVISKEDVHEKCLCSEVKLHPPLYSLQSPTLRGNVTKKADGHKFLKMDPRLQAHAVDRVYDMLPKKGLALLLPIHNSKNYAQLSSVIEK</sequence>
<reference evidence="1" key="2">
    <citation type="submission" date="2023-02" db="EMBL/GenBank/DDBJ databases">
        <authorList>
            <person name="Swenson N.G."/>
            <person name="Wegrzyn J.L."/>
            <person name="Mcevoy S.L."/>
        </authorList>
    </citation>
    <scope>NUCLEOTIDE SEQUENCE</scope>
    <source>
        <strain evidence="1">91603</strain>
        <tissue evidence="1">Leaf</tissue>
    </source>
</reference>
<name>A0AAD5ICK0_ACENE</name>
<evidence type="ECO:0000313" key="1">
    <source>
        <dbReference type="EMBL" id="KAI9160354.1"/>
    </source>
</evidence>
<proteinExistence type="predicted"/>
<organism evidence="1 2">
    <name type="scientific">Acer negundo</name>
    <name type="common">Box elder</name>
    <dbReference type="NCBI Taxonomy" id="4023"/>
    <lineage>
        <taxon>Eukaryota</taxon>
        <taxon>Viridiplantae</taxon>
        <taxon>Streptophyta</taxon>
        <taxon>Embryophyta</taxon>
        <taxon>Tracheophyta</taxon>
        <taxon>Spermatophyta</taxon>
        <taxon>Magnoliopsida</taxon>
        <taxon>eudicotyledons</taxon>
        <taxon>Gunneridae</taxon>
        <taxon>Pentapetalae</taxon>
        <taxon>rosids</taxon>
        <taxon>malvids</taxon>
        <taxon>Sapindales</taxon>
        <taxon>Sapindaceae</taxon>
        <taxon>Hippocastanoideae</taxon>
        <taxon>Acereae</taxon>
        <taxon>Acer</taxon>
    </lineage>
</organism>
<protein>
    <submittedName>
        <fullName evidence="1">Uncharacterized protein</fullName>
    </submittedName>
</protein>
<accession>A0AAD5ICK0</accession>
<reference evidence="1" key="1">
    <citation type="journal article" date="2022" name="Plant J.">
        <title>Strategies of tolerance reflected in two North American maple genomes.</title>
        <authorList>
            <person name="McEvoy S.L."/>
            <person name="Sezen U.U."/>
            <person name="Trouern-Trend A."/>
            <person name="McMahon S.M."/>
            <person name="Schaberg P.G."/>
            <person name="Yang J."/>
            <person name="Wegrzyn J.L."/>
            <person name="Swenson N.G."/>
        </authorList>
    </citation>
    <scope>NUCLEOTIDE SEQUENCE</scope>
    <source>
        <strain evidence="1">91603</strain>
    </source>
</reference>
<evidence type="ECO:0000313" key="2">
    <source>
        <dbReference type="Proteomes" id="UP001064489"/>
    </source>
</evidence>
<dbReference type="EMBL" id="JAJSOW010000106">
    <property type="protein sequence ID" value="KAI9160354.1"/>
    <property type="molecule type" value="Genomic_DNA"/>
</dbReference>
<keyword evidence="2" id="KW-1185">Reference proteome</keyword>